<gene>
    <name evidence="1" type="ORF">CHH67_02730</name>
</gene>
<comment type="caution">
    <text evidence="1">The sequence shown here is derived from an EMBL/GenBank/DDBJ whole genome shotgun (WGS) entry which is preliminary data.</text>
</comment>
<sequence length="402" mass="44716">MRQIMLNEIDLTANLIWNDYERGQWYERRGLLKEALESYRAATSRSPDVERSTGQDTALIWLQYGKLSMRLRSFSNSESAYAHVVQSSNAYAQHALNQWAALLLTQGLSDPEIYKHLSGRISGLAASPEMIGCAMFYIGAYREAAECFRGCLDSLGPSGGIMYAKALIRLQQTSEALRLLEQLENCQVPSGSSNRNAWQQDLRHLQLLCRWKLAGNSQSTLTLTDPLELAKTAVSVGLIPEAEWLLSLNGIDAGYALICLLYNEGYITEAVSHIEMLGQLPIGDAGIYSEKLCVIAAEVLYDQGKYEEASSQFQQIRQAWPSCTAARFGEAACHLQSALLSLSRRLETSFSSPKLQQEIMEHIDNIVAALNLVDSSGWHTSWTPSQKRVDNKRKAPCAVLLN</sequence>
<dbReference type="Pfam" id="PF13432">
    <property type="entry name" value="TPR_16"/>
    <property type="match status" value="1"/>
</dbReference>
<name>A0A268F2R3_9BACL</name>
<reference evidence="1 2" key="1">
    <citation type="submission" date="2017-07" db="EMBL/GenBank/DDBJ databases">
        <title>Isolation and whole genome analysis of endospore-forming bacteria from heroin.</title>
        <authorList>
            <person name="Kalinowski J."/>
            <person name="Ahrens B."/>
            <person name="Al-Dilaimi A."/>
            <person name="Winkler A."/>
            <person name="Wibberg D."/>
            <person name="Schleenbecker U."/>
            <person name="Ruckert C."/>
            <person name="Wolfel R."/>
            <person name="Grass G."/>
        </authorList>
    </citation>
    <scope>NUCLEOTIDE SEQUENCE [LARGE SCALE GENOMIC DNA]</scope>
    <source>
        <strain evidence="1 2">7537-G1</strain>
    </source>
</reference>
<organism evidence="1 2">
    <name type="scientific">Paenibacillus campinasensis</name>
    <dbReference type="NCBI Taxonomy" id="66347"/>
    <lineage>
        <taxon>Bacteria</taxon>
        <taxon>Bacillati</taxon>
        <taxon>Bacillota</taxon>
        <taxon>Bacilli</taxon>
        <taxon>Bacillales</taxon>
        <taxon>Paenibacillaceae</taxon>
        <taxon>Paenibacillus</taxon>
    </lineage>
</organism>
<dbReference type="AlphaFoldDB" id="A0A268F2R3"/>
<dbReference type="InterPro" id="IPR011990">
    <property type="entry name" value="TPR-like_helical_dom_sf"/>
</dbReference>
<dbReference type="RefSeq" id="WP_095263447.1">
    <property type="nucleotide sequence ID" value="NZ_NPBY01000010.1"/>
</dbReference>
<evidence type="ECO:0008006" key="3">
    <source>
        <dbReference type="Google" id="ProtNLM"/>
    </source>
</evidence>
<accession>A0A268F2R3</accession>
<dbReference type="OrthoDB" id="2652551at2"/>
<proteinExistence type="predicted"/>
<protein>
    <recommendedName>
        <fullName evidence="3">Tetratricopeptide repeat protein</fullName>
    </recommendedName>
</protein>
<dbReference type="EMBL" id="NPBY01000010">
    <property type="protein sequence ID" value="PAD79651.1"/>
    <property type="molecule type" value="Genomic_DNA"/>
</dbReference>
<dbReference type="Proteomes" id="UP000215596">
    <property type="component" value="Unassembled WGS sequence"/>
</dbReference>
<evidence type="ECO:0000313" key="2">
    <source>
        <dbReference type="Proteomes" id="UP000215596"/>
    </source>
</evidence>
<dbReference type="SUPFAM" id="SSF48452">
    <property type="entry name" value="TPR-like"/>
    <property type="match status" value="1"/>
</dbReference>
<evidence type="ECO:0000313" key="1">
    <source>
        <dbReference type="EMBL" id="PAD79651.1"/>
    </source>
</evidence>
<dbReference type="Gene3D" id="1.25.40.10">
    <property type="entry name" value="Tetratricopeptide repeat domain"/>
    <property type="match status" value="1"/>
</dbReference>